<dbReference type="GO" id="GO:0016787">
    <property type="term" value="F:hydrolase activity"/>
    <property type="evidence" value="ECO:0007669"/>
    <property type="project" value="UniProtKB-KW"/>
</dbReference>
<dbReference type="Gene3D" id="2.160.20.10">
    <property type="entry name" value="Single-stranded right-handed beta-helix, Pectin lyase-like"/>
    <property type="match status" value="2"/>
</dbReference>
<dbReference type="OrthoDB" id="1046782at2759"/>
<dbReference type="InterPro" id="IPR051801">
    <property type="entry name" value="GH28_Enzymes"/>
</dbReference>
<dbReference type="PANTHER" id="PTHR31339">
    <property type="entry name" value="PECTIN LYASE-RELATED"/>
    <property type="match status" value="1"/>
</dbReference>
<keyword evidence="3" id="KW-0378">Hydrolase</keyword>
<name>A0A6A6GUL8_VIRVR</name>
<feature type="region of interest" description="Disordered" evidence="1">
    <location>
        <begin position="910"/>
        <end position="938"/>
    </location>
</feature>
<dbReference type="InterPro" id="IPR024535">
    <property type="entry name" value="RHGA/B-epi-like_pectate_lyase"/>
</dbReference>
<feature type="compositionally biased region" description="Low complexity" evidence="1">
    <location>
        <begin position="869"/>
        <end position="889"/>
    </location>
</feature>
<sequence>MRREDAVASNGKVYQDGYGRGLQHFRVVNETELTLLTLLTLGLTRLTLKRPGRKQNTIHQSGIPFIIDFINFFSSGRTTFNMFSFSAAMRLLLLAAPAMLVSAAPASIPETQQLDTRQSSSYWVADIARNGKVFNNTGFGPIFRNVKDAPYGAAGDGTTDDTNAINLAISAGGTCAHGCDSSTKAPAIIYFPPGKYLVSKPIIQNYFTQFIGDAINPPTLLASSSFAGIAVIDSDPYDDTGANWWINQNNFYRQVRNFVIDITALPSTQGAGIHWQVAQATSIQNVTFNMNKDTSSANAQKGIFMDNGSGGFFGDLTFNGGGFGAWLGNQQFTTRNLVFNGCNTAFFMNWNWGWTLKSASINNCKVGVDIATGPANQSVGSLVFLDSQISNTPVGVNTSFSINPESVPVNGGTLYIENVDMSQNVPTAVQGDTGNQILPGNTVIQSWGQGTSYTGSSGSRVQAAMSAPSKASSLMAGNKVFERSKPQYETVTSSSFVSVISSGAAGDGVTDDTQAIQNVFDKIEDGQIVYFDHGLYRVTDTIKVPKNVKITGEIWPVIAANGSGFGDPTNPKPLFQVGQPGDTGAVEMSDLVFGNIGPAPGAVLLEWNLQSAQGASGVWDVHARVGGYNGTNQGMNCYHNENVTFAEKSQDYKTECQGVFTMLHITSSASGAYFENSWWWTADHSLDTGGSPQIDIYTGRGVLIESPGPSWLYGTASEHSVLYNYQLSGAQNIWMGMIQSETPYFQPNPVAPQGISGSLPSDPVFNCQADDTTCDSWGLRVVNSSSVFVYSAGLYSFFNNYGQDCLNDNPQDCQKNMVAVDGSSDVHLFALSTKASVNMVTENDGATDDAKDADNRGVFPAVVLQWTDGSSSNGPNNSTESSGSSSAAPVVSSSAASSAAASSAAASSPIASAPGVQSSAGSAVSSAAADASPAPSSPAYVATDVKYTTIMVTATTTVTA</sequence>
<dbReference type="CDD" id="cd23668">
    <property type="entry name" value="GH55_beta13glucanase-like"/>
    <property type="match status" value="1"/>
</dbReference>
<organism evidence="3 4">
    <name type="scientific">Viridothelium virens</name>
    <name type="common">Speckled blister lichen</name>
    <name type="synonym">Trypethelium virens</name>
    <dbReference type="NCBI Taxonomy" id="1048519"/>
    <lineage>
        <taxon>Eukaryota</taxon>
        <taxon>Fungi</taxon>
        <taxon>Dikarya</taxon>
        <taxon>Ascomycota</taxon>
        <taxon>Pezizomycotina</taxon>
        <taxon>Dothideomycetes</taxon>
        <taxon>Dothideomycetes incertae sedis</taxon>
        <taxon>Trypetheliales</taxon>
        <taxon>Trypetheliaceae</taxon>
        <taxon>Viridothelium</taxon>
    </lineage>
</organism>
<protein>
    <submittedName>
        <fullName evidence="3">Glycoside hydrolase family 55 protein</fullName>
    </submittedName>
</protein>
<evidence type="ECO:0000313" key="3">
    <source>
        <dbReference type="EMBL" id="KAF2229425.1"/>
    </source>
</evidence>
<dbReference type="Pfam" id="PF12708">
    <property type="entry name" value="Pect-lyase_RHGA_epim"/>
    <property type="match status" value="2"/>
</dbReference>
<feature type="region of interest" description="Disordered" evidence="1">
    <location>
        <begin position="866"/>
        <end position="889"/>
    </location>
</feature>
<dbReference type="Proteomes" id="UP000800092">
    <property type="component" value="Unassembled WGS sequence"/>
</dbReference>
<feature type="domain" description="Rhamnogalacturonase A/B/Epimerase-like pectate lyase" evidence="2">
    <location>
        <begin position="143"/>
        <end position="369"/>
    </location>
</feature>
<accession>A0A6A6GUL8</accession>
<keyword evidence="4" id="KW-1185">Reference proteome</keyword>
<dbReference type="InterPro" id="IPR011050">
    <property type="entry name" value="Pectin_lyase_fold/virulence"/>
</dbReference>
<gene>
    <name evidence="3" type="ORF">EV356DRAFT_389026</name>
</gene>
<evidence type="ECO:0000313" key="4">
    <source>
        <dbReference type="Proteomes" id="UP000800092"/>
    </source>
</evidence>
<dbReference type="AlphaFoldDB" id="A0A6A6GUL8"/>
<dbReference type="SUPFAM" id="SSF51126">
    <property type="entry name" value="Pectin lyase-like"/>
    <property type="match status" value="2"/>
</dbReference>
<evidence type="ECO:0000256" key="1">
    <source>
        <dbReference type="SAM" id="MobiDB-lite"/>
    </source>
</evidence>
<proteinExistence type="predicted"/>
<dbReference type="PANTHER" id="PTHR31339:SF9">
    <property type="entry name" value="PLASMIN AND FIBRONECTIN-BINDING PROTEIN A"/>
    <property type="match status" value="1"/>
</dbReference>
<feature type="domain" description="Rhamnogalacturonase A/B/Epimerase-like pectate lyase" evidence="2">
    <location>
        <begin position="496"/>
        <end position="563"/>
    </location>
</feature>
<evidence type="ECO:0000259" key="2">
    <source>
        <dbReference type="Pfam" id="PF12708"/>
    </source>
</evidence>
<reference evidence="3" key="1">
    <citation type="journal article" date="2020" name="Stud. Mycol.">
        <title>101 Dothideomycetes genomes: a test case for predicting lifestyles and emergence of pathogens.</title>
        <authorList>
            <person name="Haridas S."/>
            <person name="Albert R."/>
            <person name="Binder M."/>
            <person name="Bloem J."/>
            <person name="Labutti K."/>
            <person name="Salamov A."/>
            <person name="Andreopoulos B."/>
            <person name="Baker S."/>
            <person name="Barry K."/>
            <person name="Bills G."/>
            <person name="Bluhm B."/>
            <person name="Cannon C."/>
            <person name="Castanera R."/>
            <person name="Culley D."/>
            <person name="Daum C."/>
            <person name="Ezra D."/>
            <person name="Gonzalez J."/>
            <person name="Henrissat B."/>
            <person name="Kuo A."/>
            <person name="Liang C."/>
            <person name="Lipzen A."/>
            <person name="Lutzoni F."/>
            <person name="Magnuson J."/>
            <person name="Mondo S."/>
            <person name="Nolan M."/>
            <person name="Ohm R."/>
            <person name="Pangilinan J."/>
            <person name="Park H.-J."/>
            <person name="Ramirez L."/>
            <person name="Alfaro M."/>
            <person name="Sun H."/>
            <person name="Tritt A."/>
            <person name="Yoshinaga Y."/>
            <person name="Zwiers L.-H."/>
            <person name="Turgeon B."/>
            <person name="Goodwin S."/>
            <person name="Spatafora J."/>
            <person name="Crous P."/>
            <person name="Grigoriev I."/>
        </authorList>
    </citation>
    <scope>NUCLEOTIDE SEQUENCE</scope>
    <source>
        <strain evidence="3">Tuck. ex Michener</strain>
    </source>
</reference>
<dbReference type="InterPro" id="IPR012334">
    <property type="entry name" value="Pectin_lyas_fold"/>
</dbReference>
<dbReference type="EMBL" id="ML991864">
    <property type="protein sequence ID" value="KAF2229425.1"/>
    <property type="molecule type" value="Genomic_DNA"/>
</dbReference>